<organism evidence="17">
    <name type="scientific">Propionibacterium freudenreichii subsp. freudenreichii</name>
    <dbReference type="NCBI Taxonomy" id="66712"/>
    <lineage>
        <taxon>Bacteria</taxon>
        <taxon>Bacillati</taxon>
        <taxon>Actinomycetota</taxon>
        <taxon>Actinomycetes</taxon>
        <taxon>Propionibacteriales</taxon>
        <taxon>Propionibacteriaceae</taxon>
        <taxon>Propionibacterium</taxon>
    </lineage>
</organism>
<comment type="similarity">
    <text evidence="15">Belongs to the ribF family.</text>
</comment>
<comment type="catalytic activity">
    <reaction evidence="13 15">
        <text>riboflavin + ATP = FMN + ADP + H(+)</text>
        <dbReference type="Rhea" id="RHEA:14357"/>
        <dbReference type="ChEBI" id="CHEBI:15378"/>
        <dbReference type="ChEBI" id="CHEBI:30616"/>
        <dbReference type="ChEBI" id="CHEBI:57986"/>
        <dbReference type="ChEBI" id="CHEBI:58210"/>
        <dbReference type="ChEBI" id="CHEBI:456216"/>
        <dbReference type="EC" id="2.7.1.26"/>
    </reaction>
</comment>
<dbReference type="GO" id="GO:0008531">
    <property type="term" value="F:riboflavin kinase activity"/>
    <property type="evidence" value="ECO:0007669"/>
    <property type="project" value="UniProtKB-UniRule"/>
</dbReference>
<evidence type="ECO:0000256" key="14">
    <source>
        <dbReference type="ARBA" id="ARBA00049494"/>
    </source>
</evidence>
<keyword evidence="7 15" id="KW-0548">Nucleotidyltransferase</keyword>
<dbReference type="FunFam" id="2.40.30.30:FF:000003">
    <property type="entry name" value="Riboflavin biosynthesis protein"/>
    <property type="match status" value="1"/>
</dbReference>
<keyword evidence="4 15" id="KW-0285">Flavoprotein</keyword>
<dbReference type="InterPro" id="IPR002606">
    <property type="entry name" value="Riboflavin_kinase_bac"/>
</dbReference>
<evidence type="ECO:0000256" key="10">
    <source>
        <dbReference type="ARBA" id="ARBA00022827"/>
    </source>
</evidence>
<keyword evidence="5 15" id="KW-0288">FMN</keyword>
<evidence type="ECO:0000256" key="8">
    <source>
        <dbReference type="ARBA" id="ARBA00022741"/>
    </source>
</evidence>
<dbReference type="EC" id="2.7.7.2" evidence="15"/>
<dbReference type="Gene3D" id="2.40.30.30">
    <property type="entry name" value="Riboflavin kinase-like"/>
    <property type="match status" value="1"/>
</dbReference>
<name>A0A0B7NTY2_PROFF</name>
<evidence type="ECO:0000256" key="11">
    <source>
        <dbReference type="ARBA" id="ARBA00022840"/>
    </source>
</evidence>
<dbReference type="InterPro" id="IPR015864">
    <property type="entry name" value="FAD_synthase"/>
</dbReference>
<evidence type="ECO:0000256" key="3">
    <source>
        <dbReference type="ARBA" id="ARBA00005201"/>
    </source>
</evidence>
<keyword evidence="11 15" id="KW-0067">ATP-binding</keyword>
<evidence type="ECO:0000256" key="12">
    <source>
        <dbReference type="ARBA" id="ARBA00023268"/>
    </source>
</evidence>
<dbReference type="Gene3D" id="3.40.50.620">
    <property type="entry name" value="HUPs"/>
    <property type="match status" value="1"/>
</dbReference>
<dbReference type="InterPro" id="IPR014729">
    <property type="entry name" value="Rossmann-like_a/b/a_fold"/>
</dbReference>
<dbReference type="UniPathway" id="UPA00277">
    <property type="reaction ID" value="UER00407"/>
</dbReference>
<protein>
    <recommendedName>
        <fullName evidence="15">Riboflavin biosynthesis protein</fullName>
    </recommendedName>
    <domain>
        <recommendedName>
            <fullName evidence="15">Riboflavin kinase</fullName>
            <ecNumber evidence="15">2.7.1.26</ecNumber>
        </recommendedName>
        <alternativeName>
            <fullName evidence="15">Flavokinase</fullName>
        </alternativeName>
    </domain>
    <domain>
        <recommendedName>
            <fullName evidence="15">FMN adenylyltransferase</fullName>
            <ecNumber evidence="15">2.7.7.2</ecNumber>
        </recommendedName>
        <alternativeName>
            <fullName evidence="15">FAD pyrophosphorylase</fullName>
        </alternativeName>
        <alternativeName>
            <fullName evidence="15">FAD synthase</fullName>
        </alternativeName>
    </domain>
</protein>
<gene>
    <name evidence="17" type="primary">ribF</name>
    <name evidence="17" type="ORF">PFCIRM138_01320</name>
</gene>
<accession>A0A0B7NTY2</accession>
<dbReference type="SUPFAM" id="SSF82114">
    <property type="entry name" value="Riboflavin kinase-like"/>
    <property type="match status" value="1"/>
</dbReference>
<keyword evidence="10 15" id="KW-0274">FAD</keyword>
<dbReference type="NCBIfam" id="TIGR00083">
    <property type="entry name" value="ribF"/>
    <property type="match status" value="1"/>
</dbReference>
<dbReference type="GO" id="GO:0009398">
    <property type="term" value="P:FMN biosynthetic process"/>
    <property type="evidence" value="ECO:0007669"/>
    <property type="project" value="UniProtKB-UniRule"/>
</dbReference>
<dbReference type="FunFam" id="3.40.50.620:FF:000021">
    <property type="entry name" value="Riboflavin biosynthesis protein"/>
    <property type="match status" value="1"/>
</dbReference>
<evidence type="ECO:0000256" key="15">
    <source>
        <dbReference type="PIRNR" id="PIRNR004491"/>
    </source>
</evidence>
<dbReference type="NCBIfam" id="NF004160">
    <property type="entry name" value="PRK05627.1-3"/>
    <property type="match status" value="1"/>
</dbReference>
<sequence length="325" mass="35389">MPHSVVVIGNFDGVHQGHQRLLQVARERAHTLAEGGRDLKVIAVTLWPHPMTVFAADRAPRLLTTLDDRLRLLRHYGADEVRVIQFNREVASWSPERFVDTMVRPLNPAVVIVGANFTFGKGARGTGETLRELSGGDFEVQNLGLVSVGGRKTSSSFIRRTLAAGDVATAAHHLGRTFRVTGVVMVGDQRGHTLGFPTANLAISAELATPGDGVYAGWLTPLGESDAEPLEAAISVGTNPTFDGVERRVESYVVDRTDLHLYGRHIAVDFVEHLRGMARFHDIDELITQMHSDVKRTREVLDATRPTAGVTGAGIPADSWSAQRD</sequence>
<dbReference type="Pfam" id="PF01687">
    <property type="entry name" value="Flavokinase"/>
    <property type="match status" value="1"/>
</dbReference>
<dbReference type="Pfam" id="PF06574">
    <property type="entry name" value="FAD_syn"/>
    <property type="match status" value="1"/>
</dbReference>
<dbReference type="PANTHER" id="PTHR22749:SF6">
    <property type="entry name" value="RIBOFLAVIN KINASE"/>
    <property type="match status" value="1"/>
</dbReference>
<proteinExistence type="inferred from homology"/>
<comment type="pathway">
    <text evidence="2 15">Cofactor biosynthesis; FAD biosynthesis; FAD from FMN: step 1/1.</text>
</comment>
<dbReference type="PIRSF" id="PIRSF004491">
    <property type="entry name" value="FAD_Synth"/>
    <property type="match status" value="1"/>
</dbReference>
<dbReference type="GO" id="GO:0005524">
    <property type="term" value="F:ATP binding"/>
    <property type="evidence" value="ECO:0007669"/>
    <property type="project" value="UniProtKB-UniRule"/>
</dbReference>
<dbReference type="CDD" id="cd02064">
    <property type="entry name" value="FAD_synthetase_N"/>
    <property type="match status" value="1"/>
</dbReference>
<evidence type="ECO:0000259" key="16">
    <source>
        <dbReference type="SMART" id="SM00904"/>
    </source>
</evidence>
<evidence type="ECO:0000313" key="17">
    <source>
        <dbReference type="EMBL" id="CEP27385.1"/>
    </source>
</evidence>
<evidence type="ECO:0000256" key="9">
    <source>
        <dbReference type="ARBA" id="ARBA00022777"/>
    </source>
</evidence>
<dbReference type="EC" id="2.7.1.26" evidence="15"/>
<comment type="pathway">
    <text evidence="3 15">Cofactor biosynthesis; FMN biosynthesis; FMN from riboflavin (ATP route): step 1/1.</text>
</comment>
<dbReference type="InterPro" id="IPR023465">
    <property type="entry name" value="Riboflavin_kinase_dom_sf"/>
</dbReference>
<dbReference type="EMBL" id="LM676436">
    <property type="protein sequence ID" value="CEP27385.1"/>
    <property type="molecule type" value="Genomic_DNA"/>
</dbReference>
<evidence type="ECO:0000256" key="6">
    <source>
        <dbReference type="ARBA" id="ARBA00022679"/>
    </source>
</evidence>
<dbReference type="AlphaFoldDB" id="A0A0B7NTY2"/>
<comment type="function">
    <text evidence="1">Catalyzes the phosphorylation of riboflavin to FMN followed by the adenylation of FMN to FAD.</text>
</comment>
<dbReference type="PANTHER" id="PTHR22749">
    <property type="entry name" value="RIBOFLAVIN KINASE/FMN ADENYLYLTRANSFERASE"/>
    <property type="match status" value="1"/>
</dbReference>
<dbReference type="SMART" id="SM00904">
    <property type="entry name" value="Flavokinase"/>
    <property type="match status" value="1"/>
</dbReference>
<dbReference type="GO" id="GO:0009231">
    <property type="term" value="P:riboflavin biosynthetic process"/>
    <property type="evidence" value="ECO:0007669"/>
    <property type="project" value="InterPro"/>
</dbReference>
<reference evidence="17" key="1">
    <citation type="submission" date="2014-08" db="EMBL/GenBank/DDBJ databases">
        <authorList>
            <person name="Falentin Helene"/>
        </authorList>
    </citation>
    <scope>NUCLEOTIDE SEQUENCE</scope>
</reference>
<keyword evidence="12" id="KW-0511">Multifunctional enzyme</keyword>
<keyword evidence="6 15" id="KW-0808">Transferase</keyword>
<dbReference type="GO" id="GO:0006747">
    <property type="term" value="P:FAD biosynthetic process"/>
    <property type="evidence" value="ECO:0007669"/>
    <property type="project" value="UniProtKB-UniRule"/>
</dbReference>
<dbReference type="GO" id="GO:0003919">
    <property type="term" value="F:FMN adenylyltransferase activity"/>
    <property type="evidence" value="ECO:0007669"/>
    <property type="project" value="UniProtKB-UniRule"/>
</dbReference>
<evidence type="ECO:0000256" key="13">
    <source>
        <dbReference type="ARBA" id="ARBA00047880"/>
    </source>
</evidence>
<keyword evidence="8 15" id="KW-0547">Nucleotide-binding</keyword>
<comment type="catalytic activity">
    <reaction evidence="14 15">
        <text>FMN + ATP + H(+) = FAD + diphosphate</text>
        <dbReference type="Rhea" id="RHEA:17237"/>
        <dbReference type="ChEBI" id="CHEBI:15378"/>
        <dbReference type="ChEBI" id="CHEBI:30616"/>
        <dbReference type="ChEBI" id="CHEBI:33019"/>
        <dbReference type="ChEBI" id="CHEBI:57692"/>
        <dbReference type="ChEBI" id="CHEBI:58210"/>
        <dbReference type="EC" id="2.7.7.2"/>
    </reaction>
</comment>
<evidence type="ECO:0000256" key="7">
    <source>
        <dbReference type="ARBA" id="ARBA00022695"/>
    </source>
</evidence>
<dbReference type="UniPathway" id="UPA00276">
    <property type="reaction ID" value="UER00406"/>
</dbReference>
<dbReference type="SUPFAM" id="SSF52374">
    <property type="entry name" value="Nucleotidylyl transferase"/>
    <property type="match status" value="1"/>
</dbReference>
<evidence type="ECO:0000256" key="2">
    <source>
        <dbReference type="ARBA" id="ARBA00004726"/>
    </source>
</evidence>
<evidence type="ECO:0000256" key="1">
    <source>
        <dbReference type="ARBA" id="ARBA00002121"/>
    </source>
</evidence>
<dbReference type="InterPro" id="IPR015865">
    <property type="entry name" value="Riboflavin_kinase_bac/euk"/>
</dbReference>
<dbReference type="InterPro" id="IPR023468">
    <property type="entry name" value="Riboflavin_kinase"/>
</dbReference>
<evidence type="ECO:0000256" key="4">
    <source>
        <dbReference type="ARBA" id="ARBA00022630"/>
    </source>
</evidence>
<keyword evidence="9 15" id="KW-0418">Kinase</keyword>
<feature type="domain" description="Riboflavin kinase" evidence="16">
    <location>
        <begin position="173"/>
        <end position="302"/>
    </location>
</feature>
<evidence type="ECO:0000256" key="5">
    <source>
        <dbReference type="ARBA" id="ARBA00022643"/>
    </source>
</evidence>